<evidence type="ECO:0000313" key="2">
    <source>
        <dbReference type="Proteomes" id="UP000552709"/>
    </source>
</evidence>
<reference evidence="1 2" key="1">
    <citation type="submission" date="2020-08" db="EMBL/GenBank/DDBJ databases">
        <title>Genomic Encyclopedia of Type Strains, Phase IV (KMG-IV): sequencing the most valuable type-strain genomes for metagenomic binning, comparative biology and taxonomic classification.</title>
        <authorList>
            <person name="Goeker M."/>
        </authorList>
    </citation>
    <scope>NUCLEOTIDE SEQUENCE [LARGE SCALE GENOMIC DNA]</scope>
    <source>
        <strain evidence="1 2">DSM 27939</strain>
    </source>
</reference>
<gene>
    <name evidence="1" type="ORF">HNQ08_003585</name>
</gene>
<dbReference type="Proteomes" id="UP000552709">
    <property type="component" value="Unassembled WGS sequence"/>
</dbReference>
<accession>A0A7W8JYX4</accession>
<name>A0A7W8JYX4_9DEIO</name>
<evidence type="ECO:0000313" key="1">
    <source>
        <dbReference type="EMBL" id="MBB5364473.1"/>
    </source>
</evidence>
<sequence>MISEARLTPRDLPQRQALWRTFALHVSIRLWVTHALAAADPFLAKETED</sequence>
<keyword evidence="2" id="KW-1185">Reference proteome</keyword>
<organism evidence="1 2">
    <name type="scientific">Deinococcus humi</name>
    <dbReference type="NCBI Taxonomy" id="662880"/>
    <lineage>
        <taxon>Bacteria</taxon>
        <taxon>Thermotogati</taxon>
        <taxon>Deinococcota</taxon>
        <taxon>Deinococci</taxon>
        <taxon>Deinococcales</taxon>
        <taxon>Deinococcaceae</taxon>
        <taxon>Deinococcus</taxon>
    </lineage>
</organism>
<protein>
    <submittedName>
        <fullName evidence="1">Uncharacterized protein</fullName>
    </submittedName>
</protein>
<dbReference type="EMBL" id="JACHFL010000010">
    <property type="protein sequence ID" value="MBB5364473.1"/>
    <property type="molecule type" value="Genomic_DNA"/>
</dbReference>
<comment type="caution">
    <text evidence="1">The sequence shown here is derived from an EMBL/GenBank/DDBJ whole genome shotgun (WGS) entry which is preliminary data.</text>
</comment>
<proteinExistence type="predicted"/>
<dbReference type="AlphaFoldDB" id="A0A7W8JYX4"/>